<evidence type="ECO:0000313" key="2">
    <source>
        <dbReference type="EMBL" id="CAB9500150.1"/>
    </source>
</evidence>
<gene>
    <name evidence="2" type="ORF">SEMRO_77_G041870.1</name>
</gene>
<keyword evidence="3" id="KW-1185">Reference proteome</keyword>
<evidence type="ECO:0000256" key="1">
    <source>
        <dbReference type="SAM" id="MobiDB-lite"/>
    </source>
</evidence>
<feature type="region of interest" description="Disordered" evidence="1">
    <location>
        <begin position="69"/>
        <end position="99"/>
    </location>
</feature>
<dbReference type="Proteomes" id="UP001153069">
    <property type="component" value="Unassembled WGS sequence"/>
</dbReference>
<reference evidence="2" key="1">
    <citation type="submission" date="2020-06" db="EMBL/GenBank/DDBJ databases">
        <authorList>
            <consortium name="Plant Systems Biology data submission"/>
        </authorList>
    </citation>
    <scope>NUCLEOTIDE SEQUENCE</scope>
    <source>
        <strain evidence="2">D6</strain>
    </source>
</reference>
<protein>
    <submittedName>
        <fullName evidence="2">Uncharacterized protein</fullName>
    </submittedName>
</protein>
<evidence type="ECO:0000313" key="3">
    <source>
        <dbReference type="Proteomes" id="UP001153069"/>
    </source>
</evidence>
<feature type="compositionally biased region" description="Polar residues" evidence="1">
    <location>
        <begin position="75"/>
        <end position="89"/>
    </location>
</feature>
<organism evidence="2 3">
    <name type="scientific">Seminavis robusta</name>
    <dbReference type="NCBI Taxonomy" id="568900"/>
    <lineage>
        <taxon>Eukaryota</taxon>
        <taxon>Sar</taxon>
        <taxon>Stramenopiles</taxon>
        <taxon>Ochrophyta</taxon>
        <taxon>Bacillariophyta</taxon>
        <taxon>Bacillariophyceae</taxon>
        <taxon>Bacillariophycidae</taxon>
        <taxon>Naviculales</taxon>
        <taxon>Naviculaceae</taxon>
        <taxon>Seminavis</taxon>
    </lineage>
</organism>
<proteinExistence type="predicted"/>
<accession>A0A9N8DGJ5</accession>
<dbReference type="AlphaFoldDB" id="A0A9N8DGJ5"/>
<name>A0A9N8DGJ5_9STRA</name>
<dbReference type="EMBL" id="CAICTM010000076">
    <property type="protein sequence ID" value="CAB9500150.1"/>
    <property type="molecule type" value="Genomic_DNA"/>
</dbReference>
<sequence length="159" mass="17553">MFGLFSCQRQRESQQDCISHGGSLVLLSLGPMVCWSRMVPCSRTLSCFFNTTRSPDLDTYSTPDPDAAFSDKPPDTSSFVPKHNNNIMGPTSHPVGVEPTKTASIPRATGTTRTRIQEMHAALDLPVRLLTTGKVAQRQVNRRLRRPSLQSSIQVEPQA</sequence>
<comment type="caution">
    <text evidence="2">The sequence shown here is derived from an EMBL/GenBank/DDBJ whole genome shotgun (WGS) entry which is preliminary data.</text>
</comment>